<feature type="compositionally biased region" description="Low complexity" evidence="1">
    <location>
        <begin position="2007"/>
        <end position="2040"/>
    </location>
</feature>
<feature type="compositionally biased region" description="Basic and acidic residues" evidence="1">
    <location>
        <begin position="1241"/>
        <end position="1252"/>
    </location>
</feature>
<feature type="compositionally biased region" description="Polar residues" evidence="1">
    <location>
        <begin position="111"/>
        <end position="140"/>
    </location>
</feature>
<keyword evidence="3" id="KW-1185">Reference proteome</keyword>
<feature type="compositionally biased region" description="Basic and acidic residues" evidence="1">
    <location>
        <begin position="613"/>
        <end position="642"/>
    </location>
</feature>
<comment type="caution">
    <text evidence="2">The sequence shown here is derived from an EMBL/GenBank/DDBJ whole genome shotgun (WGS) entry which is preliminary data.</text>
</comment>
<feature type="compositionally biased region" description="Low complexity" evidence="1">
    <location>
        <begin position="1742"/>
        <end position="1751"/>
    </location>
</feature>
<feature type="compositionally biased region" description="Low complexity" evidence="1">
    <location>
        <begin position="1877"/>
        <end position="1898"/>
    </location>
</feature>
<dbReference type="OrthoDB" id="332467at2759"/>
<feature type="compositionally biased region" description="Basic and acidic residues" evidence="1">
    <location>
        <begin position="1937"/>
        <end position="1958"/>
    </location>
</feature>
<feature type="compositionally biased region" description="Basic and acidic residues" evidence="1">
    <location>
        <begin position="958"/>
        <end position="1021"/>
    </location>
</feature>
<evidence type="ECO:0000313" key="3">
    <source>
        <dbReference type="Proteomes" id="UP000221165"/>
    </source>
</evidence>
<feature type="region of interest" description="Disordered" evidence="1">
    <location>
        <begin position="468"/>
        <end position="513"/>
    </location>
</feature>
<feature type="compositionally biased region" description="Basic and acidic residues" evidence="1">
    <location>
        <begin position="1697"/>
        <end position="1708"/>
    </location>
</feature>
<protein>
    <submittedName>
        <fullName evidence="2">Uncharacterized protein</fullName>
    </submittedName>
</protein>
<feature type="compositionally biased region" description="Basic and acidic residues" evidence="1">
    <location>
        <begin position="662"/>
        <end position="678"/>
    </location>
</feature>
<dbReference type="RefSeq" id="XP_067921192.1">
    <property type="nucleotide sequence ID" value="XM_068066830.1"/>
</dbReference>
<feature type="compositionally biased region" description="Basic and acidic residues" evidence="1">
    <location>
        <begin position="1993"/>
        <end position="2002"/>
    </location>
</feature>
<feature type="compositionally biased region" description="Low complexity" evidence="1">
    <location>
        <begin position="1168"/>
        <end position="1189"/>
    </location>
</feature>
<feature type="region of interest" description="Disordered" evidence="1">
    <location>
        <begin position="1981"/>
        <end position="2049"/>
    </location>
</feature>
<dbReference type="EMBL" id="MIGC01003413">
    <property type="protein sequence ID" value="PHJ19493.1"/>
    <property type="molecule type" value="Genomic_DNA"/>
</dbReference>
<feature type="compositionally biased region" description="Basic and acidic residues" evidence="1">
    <location>
        <begin position="36"/>
        <end position="51"/>
    </location>
</feature>
<dbReference type="VEuPathDB" id="ToxoDB:CSUI_006676"/>
<evidence type="ECO:0000313" key="2">
    <source>
        <dbReference type="EMBL" id="PHJ19493.1"/>
    </source>
</evidence>
<feature type="compositionally biased region" description="Basic and acidic residues" evidence="1">
    <location>
        <begin position="1667"/>
        <end position="1682"/>
    </location>
</feature>
<gene>
    <name evidence="2" type="ORF">CSUI_006676</name>
</gene>
<feature type="compositionally biased region" description="Basic and acidic residues" evidence="1">
    <location>
        <begin position="1059"/>
        <end position="1069"/>
    </location>
</feature>
<feature type="region of interest" description="Disordered" evidence="1">
    <location>
        <begin position="1510"/>
        <end position="1802"/>
    </location>
</feature>
<feature type="compositionally biased region" description="Basic and acidic residues" evidence="1">
    <location>
        <begin position="1635"/>
        <end position="1660"/>
    </location>
</feature>
<feature type="compositionally biased region" description="Low complexity" evidence="1">
    <location>
        <begin position="54"/>
        <end position="64"/>
    </location>
</feature>
<feature type="region of interest" description="Disordered" evidence="1">
    <location>
        <begin position="1"/>
        <end position="64"/>
    </location>
</feature>
<feature type="compositionally biased region" description="Low complexity" evidence="1">
    <location>
        <begin position="1780"/>
        <end position="1791"/>
    </location>
</feature>
<feature type="compositionally biased region" description="Basic and acidic residues" evidence="1">
    <location>
        <begin position="1792"/>
        <end position="1802"/>
    </location>
</feature>
<reference evidence="2 3" key="1">
    <citation type="journal article" date="2017" name="Int. J. Parasitol.">
        <title>The genome of the protozoan parasite Cystoisospora suis and a reverse vaccinology approach to identify vaccine candidates.</title>
        <authorList>
            <person name="Palmieri N."/>
            <person name="Shrestha A."/>
            <person name="Ruttkowski B."/>
            <person name="Beck T."/>
            <person name="Vogl C."/>
            <person name="Tomley F."/>
            <person name="Blake D.P."/>
            <person name="Joachim A."/>
        </authorList>
    </citation>
    <scope>NUCLEOTIDE SEQUENCE [LARGE SCALE GENOMIC DNA]</scope>
    <source>
        <strain evidence="2 3">Wien I</strain>
    </source>
</reference>
<feature type="compositionally biased region" description="Low complexity" evidence="1">
    <location>
        <begin position="1455"/>
        <end position="1471"/>
    </location>
</feature>
<evidence type="ECO:0000256" key="1">
    <source>
        <dbReference type="SAM" id="MobiDB-lite"/>
    </source>
</evidence>
<feature type="compositionally biased region" description="Low complexity" evidence="1">
    <location>
        <begin position="1716"/>
        <end position="1734"/>
    </location>
</feature>
<feature type="compositionally biased region" description="Basic and acidic residues" evidence="1">
    <location>
        <begin position="1900"/>
        <end position="1927"/>
    </location>
</feature>
<feature type="compositionally biased region" description="Basic and acidic residues" evidence="1">
    <location>
        <begin position="1753"/>
        <end position="1766"/>
    </location>
</feature>
<feature type="compositionally biased region" description="Basic and acidic residues" evidence="1">
    <location>
        <begin position="1538"/>
        <end position="1555"/>
    </location>
</feature>
<feature type="compositionally biased region" description="Low complexity" evidence="1">
    <location>
        <begin position="468"/>
        <end position="477"/>
    </location>
</feature>
<feature type="compositionally biased region" description="Polar residues" evidence="1">
    <location>
        <begin position="909"/>
        <end position="923"/>
    </location>
</feature>
<feature type="compositionally biased region" description="Polar residues" evidence="1">
    <location>
        <begin position="853"/>
        <end position="881"/>
    </location>
</feature>
<feature type="compositionally biased region" description="Low complexity" evidence="1">
    <location>
        <begin position="349"/>
        <end position="358"/>
    </location>
</feature>
<feature type="compositionally biased region" description="Gly residues" evidence="1">
    <location>
        <begin position="23"/>
        <end position="32"/>
    </location>
</feature>
<feature type="compositionally biased region" description="Basic and acidic residues" evidence="1">
    <location>
        <begin position="1510"/>
        <end position="1520"/>
    </location>
</feature>
<proteinExistence type="predicted"/>
<name>A0A2C6KTK1_9APIC</name>
<feature type="region of interest" description="Disordered" evidence="1">
    <location>
        <begin position="1455"/>
        <end position="1480"/>
    </location>
</feature>
<feature type="region of interest" description="Disordered" evidence="1">
    <location>
        <begin position="1814"/>
        <end position="1964"/>
    </location>
</feature>
<feature type="compositionally biased region" description="Basic and acidic residues" evidence="1">
    <location>
        <begin position="1109"/>
        <end position="1149"/>
    </location>
</feature>
<dbReference type="GeneID" id="94430041"/>
<feature type="compositionally biased region" description="Basic and acidic residues" evidence="1">
    <location>
        <begin position="817"/>
        <end position="837"/>
    </location>
</feature>
<feature type="compositionally biased region" description="Low complexity" evidence="1">
    <location>
        <begin position="1083"/>
        <end position="1096"/>
    </location>
</feature>
<dbReference type="Proteomes" id="UP000221165">
    <property type="component" value="Unassembled WGS sequence"/>
</dbReference>
<feature type="region of interest" description="Disordered" evidence="1">
    <location>
        <begin position="596"/>
        <end position="684"/>
    </location>
</feature>
<feature type="compositionally biased region" description="Basic and acidic residues" evidence="1">
    <location>
        <begin position="552"/>
        <end position="564"/>
    </location>
</feature>
<feature type="compositionally biased region" description="Basic and acidic residues" evidence="1">
    <location>
        <begin position="1831"/>
        <end position="1845"/>
    </location>
</feature>
<feature type="compositionally biased region" description="Low complexity" evidence="1">
    <location>
        <begin position="271"/>
        <end position="297"/>
    </location>
</feature>
<feature type="compositionally biased region" description="Low complexity" evidence="1">
    <location>
        <begin position="1848"/>
        <end position="1860"/>
    </location>
</feature>
<feature type="compositionally biased region" description="Basic and acidic residues" evidence="1">
    <location>
        <begin position="1190"/>
        <end position="1200"/>
    </location>
</feature>
<feature type="region of interest" description="Disordered" evidence="1">
    <location>
        <begin position="776"/>
        <end position="1293"/>
    </location>
</feature>
<feature type="region of interest" description="Disordered" evidence="1">
    <location>
        <begin position="102"/>
        <end position="207"/>
    </location>
</feature>
<feature type="compositionally biased region" description="Basic and acidic residues" evidence="1">
    <location>
        <begin position="1594"/>
        <end position="1609"/>
    </location>
</feature>
<feature type="compositionally biased region" description="Basic and acidic residues" evidence="1">
    <location>
        <begin position="321"/>
        <end position="340"/>
    </location>
</feature>
<feature type="region of interest" description="Disordered" evidence="1">
    <location>
        <begin position="545"/>
        <end position="565"/>
    </location>
</feature>
<feature type="region of interest" description="Disordered" evidence="1">
    <location>
        <begin position="256"/>
        <end position="378"/>
    </location>
</feature>
<feature type="compositionally biased region" description="Basic and acidic residues" evidence="1">
    <location>
        <begin position="1210"/>
        <end position="1221"/>
    </location>
</feature>
<organism evidence="2 3">
    <name type="scientific">Cystoisospora suis</name>
    <dbReference type="NCBI Taxonomy" id="483139"/>
    <lineage>
        <taxon>Eukaryota</taxon>
        <taxon>Sar</taxon>
        <taxon>Alveolata</taxon>
        <taxon>Apicomplexa</taxon>
        <taxon>Conoidasida</taxon>
        <taxon>Coccidia</taxon>
        <taxon>Eucoccidiorida</taxon>
        <taxon>Eimeriorina</taxon>
        <taxon>Sarcocystidae</taxon>
        <taxon>Cystoisospora</taxon>
    </lineage>
</organism>
<sequence>MESPSFTPRQIPLLPSSSSSPAPGGGGTGGCGVHTPEPRGDPCCHSSDSKKMKTSPPSSSSSSLASYFSSLCHVEISYELVLFPLPSSTDEALQKRQSKLDTFLSTTTSSKETCTKQGGDGNSLSPTTASASLQGVNQSAPRGVPSERKDDLPFLPPSSNSSSSSSSSQASKSDSCSNPKTTLPTDLGPSDFRSSVLAPSSSSCKPAHPVVDSALLPIYGGALHPYTRTYDPATSQYLLGVNEEISTSVELSINTRRRLASTPRANSSERPTPSSLSFTSPSSSSTGKKGDPTTTTSMFPSLRVLLPSTSMGGGEEEDEEKNNKKNEKLAGSDLLQREEGNYLEGGVRSSPYSSSSSSLAMTQEEDKKARRCREKSREEMYRKETKVCGEVFLGRKKRSLIRLKNQAVSGVHCHISWCIDTSKLLQLTELLIQTTPSFFSPSSSPPPFLLHKHRLLFPLSSSQISPSSSSFSQSDEVSPSHHASVKSRILTPSSSSLPVHDNSTEERKRSSSSYPFRFRLPSQRSGSLLYIDAEDVELFSSSLDRATSLQSSKERKDEEDERRSFLVSSFSRPGLTDVLTRTSLRNRLLLFSKYTKETHHSQGGDEEEEDKEIDTTHTHEEEEEREEKKKMILKKNRTENRGDPAISPHPSMNGDTSLLHSQENEEKDTRGKDPHKTAFPDSLQDLTPDISLLLSPSSSSLQSSQKEGQCGAVHLSVKDVSTNGSWIAKRKLANAKTSLWPSSAVLALSKSYSSTDPPVAAFRWALAVRWRVMNERSDEHVDEEEEKKKNETSTAGEKANERYHPSLSRGEGGVKILPEREDDKGTLEEEGQRDCKEVSSSSSQELLDLPLTSFPSHETSSVMDPSKASTIVPSKPQTSMHSSHHRPHETPEGGEQGEEEKENKRNDVNALQPSNHTPSPMNLSRQARSPREEEESERESERRIPSTSKLLSCTEGGVNKRDTVGEEEERRAKVMKEHEEISSQAEERRKTESRNEERKEAAEEDKKSEKSFQFEDTDKQKSQQQRNQKEEEGETGVYRQRRGNSPDVASSCLSSSERNASREERHVERQQLGPSSHQKGDESSLSFSSSSFASSSTVMERQGELFSTRSREDREKEKEEDDGSIRKRERRQDGENRCIREKEKEEQNTKRMKASTLNEDSRPSVGDSSTAASSFSSTTSSSSSSLSRVSSEENEARRSVDGLISRPKGVGREAGDQRKEAEDDEEEEVERKNGRTCDTSDTTRRRSLERGSHNFPAGSLPLTPSSASEGGPRNPPHLQHLRQTVGGGGGSGRLAQQLKKIMEEKRSLEDEVQQLLLENEELRFLHQVKQEEESLALERMKEQQEKDLKEARQMIEGLEKEVAELARKERKLQEERVEYMKTAQETIDALQHRELELQVSLREACRERDEKKKEISSLLQTLEEERKGLIECISSFCSSLNSRLLHAFPPFKISSSSASLSLSSSPSLPLSKEGEEDDASRLHTSMMSETLLQASATRGGGISARKRKIEELKSSSHNDNREEEEDLSPRKVSSSSCRPEENKEEGRGGGEKEEREGEEEQREVNSSSMIAAIMNEEVEDHGGGGTRKLPKKKKIEEKEEKSSETKEFKENEEEEERDKKFHLGRDLLGGATIEIHSRSHSLERAVLSRKETEMKEKKSGDVSSVLSKDEEERRKALHKEDAPLVIQSSRIHHKHHDKDSAKEKKSNSDRPQTMEDSLPLLSSSSDLDHISPSSYPSPLPPSSSRTPCTPSVEHGERKKILSHEDSSSPLSGEGERYQATSTTFSSSCCVSRTERGEKSTMAIDEKPTKAKHLLGHRRYHTNLNSIPPMDLYDRDQAPSGQKKDFCFSSSSSSPPSTSTSLEKNVSDKMQLLDQRHSLLPSVSSSSASVALSSSSSVAYEKFRKIEEEERREREKKFQRLDRQDELIKKHKMTLPSRDQDKEEKEEERQASRREEQRYNHMLYQDQIEGRERFLHLMKDRRGDLQGGSSEGLSHSEIKDSDRLITTNRSQSQTKISSSSSSSSSCSNPASSSLSSESNQSHHQTSLLNDDILSFLE</sequence>
<accession>A0A2C6KTK1</accession>
<feature type="compositionally biased region" description="Low complexity" evidence="1">
    <location>
        <begin position="158"/>
        <end position="177"/>
    </location>
</feature>